<evidence type="ECO:0000313" key="3">
    <source>
        <dbReference type="Proteomes" id="UP001196509"/>
    </source>
</evidence>
<dbReference type="InterPro" id="IPR010642">
    <property type="entry name" value="Invasion_prot_B"/>
</dbReference>
<proteinExistence type="predicted"/>
<feature type="chain" id="PRO_5041978652" evidence="1">
    <location>
        <begin position="31"/>
        <end position="177"/>
    </location>
</feature>
<evidence type="ECO:0000313" key="2">
    <source>
        <dbReference type="EMBL" id="MBW8637129.1"/>
    </source>
</evidence>
<organism evidence="2 3">
    <name type="scientific">Flavimaribacter sediminis</name>
    <dbReference type="NCBI Taxonomy" id="2865987"/>
    <lineage>
        <taxon>Bacteria</taxon>
        <taxon>Pseudomonadati</taxon>
        <taxon>Pseudomonadota</taxon>
        <taxon>Alphaproteobacteria</taxon>
        <taxon>Hyphomicrobiales</taxon>
        <taxon>Rhizobiaceae</taxon>
        <taxon>Flavimaribacter</taxon>
    </lineage>
</organism>
<gene>
    <name evidence="2" type="ORF">K1W69_08020</name>
</gene>
<comment type="caution">
    <text evidence="2">The sequence shown here is derived from an EMBL/GenBank/DDBJ whole genome shotgun (WGS) entry which is preliminary data.</text>
</comment>
<keyword evidence="3" id="KW-1185">Reference proteome</keyword>
<sequence>MHPLKSKIRSVLLITAVALMTCGVALPAHAQERAQKNFEKWIVACVKPNEGQNRCTLSQNFEGLNKTTNQRFFAFALSIVPDPAGGEKVQLRTPLGVKLAERVVLQFPGADPLAIEYTVCSNIGCFAEFKFQDLWKNMLAQNATAKIRYVLMNDREITIDVSLPGFSEGYAYLHEAM</sequence>
<dbReference type="Gene3D" id="2.60.40.1880">
    <property type="entry name" value="Invasion associated locus B (IalB) protein"/>
    <property type="match status" value="1"/>
</dbReference>
<feature type="signal peptide" evidence="1">
    <location>
        <begin position="1"/>
        <end position="30"/>
    </location>
</feature>
<dbReference type="RefSeq" id="WP_220227749.1">
    <property type="nucleotide sequence ID" value="NZ_JAICBX010000001.1"/>
</dbReference>
<evidence type="ECO:0000256" key="1">
    <source>
        <dbReference type="SAM" id="SignalP"/>
    </source>
</evidence>
<protein>
    <submittedName>
        <fullName evidence="2">Invasion associated locus B family protein</fullName>
    </submittedName>
</protein>
<name>A0AAE2ZI32_9HYPH</name>
<dbReference type="InterPro" id="IPR038696">
    <property type="entry name" value="IalB_sf"/>
</dbReference>
<dbReference type="Pfam" id="PF06776">
    <property type="entry name" value="IalB"/>
    <property type="match status" value="1"/>
</dbReference>
<dbReference type="Proteomes" id="UP001196509">
    <property type="component" value="Unassembled WGS sequence"/>
</dbReference>
<reference evidence="2" key="1">
    <citation type="submission" date="2021-08" db="EMBL/GenBank/DDBJ databases">
        <title>Hoeflea bacterium WL0058 sp. nov., isolated from the sediment.</title>
        <authorList>
            <person name="Wang L."/>
            <person name="Zhang D."/>
        </authorList>
    </citation>
    <scope>NUCLEOTIDE SEQUENCE</scope>
    <source>
        <strain evidence="2">WL0058</strain>
    </source>
</reference>
<dbReference type="AlphaFoldDB" id="A0AAE2ZI32"/>
<dbReference type="EMBL" id="JAICBX010000001">
    <property type="protein sequence ID" value="MBW8637129.1"/>
    <property type="molecule type" value="Genomic_DNA"/>
</dbReference>
<keyword evidence="1" id="KW-0732">Signal</keyword>
<accession>A0AAE2ZI32</accession>